<dbReference type="Gene3D" id="3.30.565.10">
    <property type="entry name" value="Histidine kinase-like ATPase, C-terminal domain"/>
    <property type="match status" value="1"/>
</dbReference>
<gene>
    <name evidence="12" type="ORF">QLQ83_16540</name>
</gene>
<dbReference type="InterPro" id="IPR004358">
    <property type="entry name" value="Sig_transdc_His_kin-like_C"/>
</dbReference>
<evidence type="ECO:0000313" key="12">
    <source>
        <dbReference type="EMBL" id="MDI5892699.1"/>
    </source>
</evidence>
<dbReference type="Gene3D" id="3.40.50.2300">
    <property type="match status" value="1"/>
</dbReference>
<evidence type="ECO:0000256" key="4">
    <source>
        <dbReference type="ARBA" id="ARBA00022679"/>
    </source>
</evidence>
<dbReference type="CDD" id="cd00156">
    <property type="entry name" value="REC"/>
    <property type="match status" value="1"/>
</dbReference>
<evidence type="ECO:0000256" key="6">
    <source>
        <dbReference type="ARBA" id="ARBA00023012"/>
    </source>
</evidence>
<feature type="compositionally biased region" description="Basic and acidic residues" evidence="9">
    <location>
        <begin position="17"/>
        <end position="29"/>
    </location>
</feature>
<dbReference type="CDD" id="cd00075">
    <property type="entry name" value="HATPase"/>
    <property type="match status" value="1"/>
</dbReference>
<dbReference type="Proteomes" id="UP001225957">
    <property type="component" value="Unassembled WGS sequence"/>
</dbReference>
<comment type="caution">
    <text evidence="12">The sequence shown here is derived from an EMBL/GenBank/DDBJ whole genome shotgun (WGS) entry which is preliminary data.</text>
</comment>
<keyword evidence="13" id="KW-1185">Reference proteome</keyword>
<dbReference type="GO" id="GO:0004673">
    <property type="term" value="F:protein histidine kinase activity"/>
    <property type="evidence" value="ECO:0007669"/>
    <property type="project" value="UniProtKB-EC"/>
</dbReference>
<evidence type="ECO:0000256" key="5">
    <source>
        <dbReference type="ARBA" id="ARBA00022777"/>
    </source>
</evidence>
<dbReference type="SMART" id="SM00388">
    <property type="entry name" value="HisKA"/>
    <property type="match status" value="1"/>
</dbReference>
<dbReference type="InterPro" id="IPR036890">
    <property type="entry name" value="HATPase_C_sf"/>
</dbReference>
<proteinExistence type="predicted"/>
<accession>A0ABT6V687</accession>
<sequence length="470" mass="50184">MACTSTRPSPGSPLDLARSRETPDDAGPRERELLEENARLRRIASALMERVESAGMAGGAPYAAFEHAVLLAEQVRERTETLQRTLAELHAAKAEAEAANLSKTRFLAAVSHDLLQPLNAARLFTSALEDHPLPEPSTRLVGHIGRSLKDVEALLGTLVDISRLDAGVLEPDIAPFPVARLLDVLAEEYRQMAAARGLELHYVGSGAVVASDLALLARVVRNFLTNAIRYTGRGKILLGCRRRPEGVEILVGDSGPGIPEAQREAIFQEFQRLGGNRGAEDRGLGLGLAIVDRIAGMLGHPLRLASVPGRGSLFSVLVPQGRLPPVAHPPTASPRLGQGPGQGSVLERARVWVIDNDPGICKGMAALLEGWGCRVLTATSLADLDIKAVGERADVLLVDFHLGEEDPDGLAVAARLRERQPGLPVIVITANHDATIKGLTRQLGYGCLLKPVKPLRLRMALVNLLGGESA</sequence>
<dbReference type="InterPro" id="IPR050736">
    <property type="entry name" value="Sensor_HK_Regulatory"/>
</dbReference>
<dbReference type="SMART" id="SM00387">
    <property type="entry name" value="HATPase_c"/>
    <property type="match status" value="1"/>
</dbReference>
<dbReference type="InterPro" id="IPR011006">
    <property type="entry name" value="CheY-like_superfamily"/>
</dbReference>
<keyword evidence="5 12" id="KW-0418">Kinase</keyword>
<name>A0ABT6V687_9GAMM</name>
<dbReference type="InterPro" id="IPR036097">
    <property type="entry name" value="HisK_dim/P_sf"/>
</dbReference>
<dbReference type="InterPro" id="IPR001789">
    <property type="entry name" value="Sig_transdc_resp-reg_receiver"/>
</dbReference>
<evidence type="ECO:0000256" key="1">
    <source>
        <dbReference type="ARBA" id="ARBA00000085"/>
    </source>
</evidence>
<dbReference type="PANTHER" id="PTHR43711:SF1">
    <property type="entry name" value="HISTIDINE KINASE 1"/>
    <property type="match status" value="1"/>
</dbReference>
<keyword evidence="4 12" id="KW-0808">Transferase</keyword>
<dbReference type="EC" id="2.7.13.3" evidence="2"/>
<evidence type="ECO:0000256" key="2">
    <source>
        <dbReference type="ARBA" id="ARBA00012438"/>
    </source>
</evidence>
<dbReference type="EMBL" id="JASCQP010000037">
    <property type="protein sequence ID" value="MDI5892699.1"/>
    <property type="molecule type" value="Genomic_DNA"/>
</dbReference>
<dbReference type="Pfam" id="PF00072">
    <property type="entry name" value="Response_reg"/>
    <property type="match status" value="1"/>
</dbReference>
<dbReference type="SUPFAM" id="SSF52172">
    <property type="entry name" value="CheY-like"/>
    <property type="match status" value="1"/>
</dbReference>
<dbReference type="InterPro" id="IPR003661">
    <property type="entry name" value="HisK_dim/P_dom"/>
</dbReference>
<evidence type="ECO:0000259" key="10">
    <source>
        <dbReference type="PROSITE" id="PS50109"/>
    </source>
</evidence>
<dbReference type="SUPFAM" id="SSF47384">
    <property type="entry name" value="Homodimeric domain of signal transducing histidine kinase"/>
    <property type="match status" value="1"/>
</dbReference>
<evidence type="ECO:0000313" key="13">
    <source>
        <dbReference type="Proteomes" id="UP001225957"/>
    </source>
</evidence>
<dbReference type="Pfam" id="PF02518">
    <property type="entry name" value="HATPase_c"/>
    <property type="match status" value="1"/>
</dbReference>
<feature type="region of interest" description="Disordered" evidence="9">
    <location>
        <begin position="1"/>
        <end position="29"/>
    </location>
</feature>
<dbReference type="Gene3D" id="1.10.287.130">
    <property type="match status" value="1"/>
</dbReference>
<feature type="domain" description="Histidine kinase" evidence="10">
    <location>
        <begin position="109"/>
        <end position="322"/>
    </location>
</feature>
<dbReference type="PRINTS" id="PR00344">
    <property type="entry name" value="BCTRLSENSOR"/>
</dbReference>
<dbReference type="RefSeq" id="WP_282736615.1">
    <property type="nucleotide sequence ID" value="NZ_JASCQP010000037.1"/>
</dbReference>
<organism evidence="12 13">
    <name type="scientific">Halomonas rhizosphaerae</name>
    <dbReference type="NCBI Taxonomy" id="3043296"/>
    <lineage>
        <taxon>Bacteria</taxon>
        <taxon>Pseudomonadati</taxon>
        <taxon>Pseudomonadota</taxon>
        <taxon>Gammaproteobacteria</taxon>
        <taxon>Oceanospirillales</taxon>
        <taxon>Halomonadaceae</taxon>
        <taxon>Halomonas</taxon>
    </lineage>
</organism>
<comment type="catalytic activity">
    <reaction evidence="1">
        <text>ATP + protein L-histidine = ADP + protein N-phospho-L-histidine.</text>
        <dbReference type="EC" id="2.7.13.3"/>
    </reaction>
</comment>
<dbReference type="NCBIfam" id="NF041832">
    <property type="entry name" value="near_NosP_CTERM"/>
    <property type="match status" value="1"/>
</dbReference>
<dbReference type="PROSITE" id="PS50110">
    <property type="entry name" value="RESPONSE_REGULATORY"/>
    <property type="match status" value="1"/>
</dbReference>
<feature type="modified residue" description="4-aspartylphosphate" evidence="7">
    <location>
        <position position="399"/>
    </location>
</feature>
<evidence type="ECO:0000256" key="7">
    <source>
        <dbReference type="PROSITE-ProRule" id="PRU00169"/>
    </source>
</evidence>
<dbReference type="InterPro" id="IPR005467">
    <property type="entry name" value="His_kinase_dom"/>
</dbReference>
<keyword evidence="8" id="KW-0175">Coiled coil</keyword>
<dbReference type="PANTHER" id="PTHR43711">
    <property type="entry name" value="TWO-COMPONENT HISTIDINE KINASE"/>
    <property type="match status" value="1"/>
</dbReference>
<dbReference type="SUPFAM" id="SSF55874">
    <property type="entry name" value="ATPase domain of HSP90 chaperone/DNA topoisomerase II/histidine kinase"/>
    <property type="match status" value="1"/>
</dbReference>
<feature type="domain" description="Response regulatory" evidence="11">
    <location>
        <begin position="350"/>
        <end position="465"/>
    </location>
</feature>
<keyword evidence="3 7" id="KW-0597">Phosphoprotein</keyword>
<evidence type="ECO:0000259" key="11">
    <source>
        <dbReference type="PROSITE" id="PS50110"/>
    </source>
</evidence>
<dbReference type="CDD" id="cd00082">
    <property type="entry name" value="HisKA"/>
    <property type="match status" value="1"/>
</dbReference>
<reference evidence="12 13" key="1">
    <citation type="submission" date="2023-04" db="EMBL/GenBank/DDBJ databases">
        <title>Halomonas strains isolated from rhizosphere soil.</title>
        <authorList>
            <person name="Xu L."/>
            <person name="Sun J.-Q."/>
        </authorList>
    </citation>
    <scope>NUCLEOTIDE SEQUENCE [LARGE SCALE GENOMIC DNA]</scope>
    <source>
        <strain evidence="12 13">LR5S20</strain>
    </source>
</reference>
<dbReference type="SMART" id="SM00448">
    <property type="entry name" value="REC"/>
    <property type="match status" value="1"/>
</dbReference>
<evidence type="ECO:0000256" key="3">
    <source>
        <dbReference type="ARBA" id="ARBA00022553"/>
    </source>
</evidence>
<evidence type="ECO:0000256" key="8">
    <source>
        <dbReference type="SAM" id="Coils"/>
    </source>
</evidence>
<dbReference type="InterPro" id="IPR003594">
    <property type="entry name" value="HATPase_dom"/>
</dbReference>
<protein>
    <recommendedName>
        <fullName evidence="2">histidine kinase</fullName>
        <ecNumber evidence="2">2.7.13.3</ecNumber>
    </recommendedName>
</protein>
<dbReference type="PROSITE" id="PS50109">
    <property type="entry name" value="HIS_KIN"/>
    <property type="match status" value="1"/>
</dbReference>
<keyword evidence="6" id="KW-0902">Two-component regulatory system</keyword>
<evidence type="ECO:0000256" key="9">
    <source>
        <dbReference type="SAM" id="MobiDB-lite"/>
    </source>
</evidence>
<dbReference type="Pfam" id="PF00512">
    <property type="entry name" value="HisKA"/>
    <property type="match status" value="1"/>
</dbReference>
<feature type="coiled-coil region" evidence="8">
    <location>
        <begin position="30"/>
        <end position="102"/>
    </location>
</feature>